<evidence type="ECO:0000259" key="3">
    <source>
        <dbReference type="PROSITE" id="PS50240"/>
    </source>
</evidence>
<evidence type="ECO:0000256" key="2">
    <source>
        <dbReference type="SAM" id="MobiDB-lite"/>
    </source>
</evidence>
<evidence type="ECO:0000313" key="4">
    <source>
        <dbReference type="EMBL" id="PRY23757.1"/>
    </source>
</evidence>
<dbReference type="PANTHER" id="PTHR15462">
    <property type="entry name" value="SERINE PROTEASE"/>
    <property type="match status" value="1"/>
</dbReference>
<dbReference type="Proteomes" id="UP000239480">
    <property type="component" value="Unassembled WGS sequence"/>
</dbReference>
<dbReference type="InterPro" id="IPR001254">
    <property type="entry name" value="Trypsin_dom"/>
</dbReference>
<dbReference type="PANTHER" id="PTHR15462:SF8">
    <property type="entry name" value="SERINE PROTEASE"/>
    <property type="match status" value="1"/>
</dbReference>
<dbReference type="GO" id="GO:0006508">
    <property type="term" value="P:proteolysis"/>
    <property type="evidence" value="ECO:0007669"/>
    <property type="project" value="InterPro"/>
</dbReference>
<dbReference type="RefSeq" id="WP_106205143.1">
    <property type="nucleotide sequence ID" value="NZ_PVTD01000004.1"/>
</dbReference>
<reference evidence="4 5" key="1">
    <citation type="submission" date="2018-03" db="EMBL/GenBank/DDBJ databases">
        <title>Genomic Encyclopedia of Archaeal and Bacterial Type Strains, Phase II (KMG-II): from individual species to whole genera.</title>
        <authorList>
            <person name="Goeker M."/>
        </authorList>
    </citation>
    <scope>NUCLEOTIDE SEQUENCE [LARGE SCALE GENOMIC DNA]</scope>
    <source>
        <strain evidence="4 5">DSM 29328</strain>
    </source>
</reference>
<keyword evidence="1" id="KW-0732">Signal</keyword>
<dbReference type="InterPro" id="IPR018114">
    <property type="entry name" value="TRYPSIN_HIS"/>
</dbReference>
<organism evidence="4 5">
    <name type="scientific">Aliiruegeria haliotis</name>
    <dbReference type="NCBI Taxonomy" id="1280846"/>
    <lineage>
        <taxon>Bacteria</taxon>
        <taxon>Pseudomonadati</taxon>
        <taxon>Pseudomonadota</taxon>
        <taxon>Alphaproteobacteria</taxon>
        <taxon>Rhodobacterales</taxon>
        <taxon>Roseobacteraceae</taxon>
        <taxon>Aliiruegeria</taxon>
    </lineage>
</organism>
<dbReference type="PROSITE" id="PS00134">
    <property type="entry name" value="TRYPSIN_HIS"/>
    <property type="match status" value="1"/>
</dbReference>
<dbReference type="AlphaFoldDB" id="A0A2T0RRL2"/>
<dbReference type="InterPro" id="IPR009003">
    <property type="entry name" value="Peptidase_S1_PA"/>
</dbReference>
<protein>
    <submittedName>
        <fullName evidence="4">Trypsin-like peptidase</fullName>
    </submittedName>
</protein>
<evidence type="ECO:0000256" key="1">
    <source>
        <dbReference type="ARBA" id="ARBA00022729"/>
    </source>
</evidence>
<gene>
    <name evidence="4" type="ORF">CLV78_104249</name>
</gene>
<dbReference type="InterPro" id="IPR050966">
    <property type="entry name" value="Glutamyl_endopeptidase"/>
</dbReference>
<proteinExistence type="predicted"/>
<feature type="region of interest" description="Disordered" evidence="2">
    <location>
        <begin position="259"/>
        <end position="283"/>
    </location>
</feature>
<dbReference type="GO" id="GO:0004252">
    <property type="term" value="F:serine-type endopeptidase activity"/>
    <property type="evidence" value="ECO:0007669"/>
    <property type="project" value="InterPro"/>
</dbReference>
<dbReference type="SUPFAM" id="SSF50494">
    <property type="entry name" value="Trypsin-like serine proteases"/>
    <property type="match status" value="1"/>
</dbReference>
<dbReference type="EMBL" id="PVTD01000004">
    <property type="protein sequence ID" value="PRY23757.1"/>
    <property type="molecule type" value="Genomic_DNA"/>
</dbReference>
<dbReference type="InterPro" id="IPR001314">
    <property type="entry name" value="Peptidase_S1A"/>
</dbReference>
<dbReference type="PROSITE" id="PS50240">
    <property type="entry name" value="TRYPSIN_DOM"/>
    <property type="match status" value="1"/>
</dbReference>
<dbReference type="Gene3D" id="2.40.10.10">
    <property type="entry name" value="Trypsin-like serine proteases"/>
    <property type="match status" value="2"/>
</dbReference>
<evidence type="ECO:0000313" key="5">
    <source>
        <dbReference type="Proteomes" id="UP000239480"/>
    </source>
</evidence>
<feature type="domain" description="Peptidase S1" evidence="3">
    <location>
        <begin position="15"/>
        <end position="283"/>
    </location>
</feature>
<dbReference type="InterPro" id="IPR043504">
    <property type="entry name" value="Peptidase_S1_PA_chymotrypsin"/>
</dbReference>
<dbReference type="PRINTS" id="PR00722">
    <property type="entry name" value="CHYMOTRYPSIN"/>
</dbReference>
<keyword evidence="5" id="KW-1185">Reference proteome</keyword>
<name>A0A2T0RRL2_9RHOB</name>
<dbReference type="OrthoDB" id="267336at2"/>
<accession>A0A2T0RRL2</accession>
<dbReference type="Pfam" id="PF13365">
    <property type="entry name" value="Trypsin_2"/>
    <property type="match status" value="1"/>
</dbReference>
<sequence>MTLPRHIVAAALALVVMGFGIGPAVADTDLKRLTLRHQALGWEAVGRLDLADRGFCTGVLIATDLVLTAAHCLLDREDKRIDPRQVVFRAGLRDGKAIAERNGVRAVLHPTYAPQDANWLRQLRSDVALIVLDAPIPAATAAPFRASGGVRPGGQVSLVSYARGRDRALSWQRACTVTAMGQRVMRFSCDADHGSSGAPVFDLSGGRPRIVSLVSRGTRDGGEIQVFGAEIERPMAEVRDALRSGEGVWPKQAFTAKRLQPGVPDTGGAAKERKDIGARFVRP</sequence>
<comment type="caution">
    <text evidence="4">The sequence shown here is derived from an EMBL/GenBank/DDBJ whole genome shotgun (WGS) entry which is preliminary data.</text>
</comment>